<feature type="domain" description="RING-type" evidence="18">
    <location>
        <begin position="150"/>
        <end position="192"/>
    </location>
</feature>
<keyword evidence="9 15" id="KW-0863">Zinc-finger</keyword>
<evidence type="ECO:0000256" key="7">
    <source>
        <dbReference type="ARBA" id="ARBA00022723"/>
    </source>
</evidence>
<proteinExistence type="inferred from homology"/>
<dbReference type="CDD" id="cd16461">
    <property type="entry name" value="RING-H2_EL5-like"/>
    <property type="match status" value="1"/>
</dbReference>
<dbReference type="GO" id="GO:0016567">
    <property type="term" value="P:protein ubiquitination"/>
    <property type="evidence" value="ECO:0007669"/>
    <property type="project" value="InterPro"/>
</dbReference>
<evidence type="ECO:0000256" key="17">
    <source>
        <dbReference type="SAM" id="Phobius"/>
    </source>
</evidence>
<evidence type="ECO:0000256" key="16">
    <source>
        <dbReference type="SAM" id="MobiDB-lite"/>
    </source>
</evidence>
<evidence type="ECO:0000256" key="5">
    <source>
        <dbReference type="ARBA" id="ARBA00022679"/>
    </source>
</evidence>
<keyword evidence="11" id="KW-0862">Zinc</keyword>
<protein>
    <recommendedName>
        <fullName evidence="4">RING-type E3 ubiquitin transferase</fullName>
        <ecNumber evidence="4">2.3.2.27</ecNumber>
    </recommendedName>
</protein>
<feature type="region of interest" description="Disordered" evidence="16">
    <location>
        <begin position="204"/>
        <end position="239"/>
    </location>
</feature>
<accession>A0AAQ3JVP3</accession>
<feature type="transmembrane region" description="Helical" evidence="17">
    <location>
        <begin position="58"/>
        <end position="79"/>
    </location>
</feature>
<dbReference type="InterPro" id="IPR044600">
    <property type="entry name" value="ATL1/ATL16-like"/>
</dbReference>
<evidence type="ECO:0000256" key="14">
    <source>
        <dbReference type="ARBA" id="ARBA00024209"/>
    </source>
</evidence>
<evidence type="ECO:0000256" key="6">
    <source>
        <dbReference type="ARBA" id="ARBA00022692"/>
    </source>
</evidence>
<dbReference type="GO" id="GO:0008270">
    <property type="term" value="F:zinc ion binding"/>
    <property type="evidence" value="ECO:0007669"/>
    <property type="project" value="UniProtKB-KW"/>
</dbReference>
<name>A0AAQ3JVP3_9LILI</name>
<evidence type="ECO:0000256" key="15">
    <source>
        <dbReference type="PROSITE-ProRule" id="PRU00175"/>
    </source>
</evidence>
<comment type="subcellular location">
    <subcellularLocation>
        <location evidence="2">Membrane</location>
        <topology evidence="2">Single-pass membrane protein</topology>
    </subcellularLocation>
</comment>
<dbReference type="Proteomes" id="UP001327560">
    <property type="component" value="Chromosome 2"/>
</dbReference>
<comment type="pathway">
    <text evidence="3">Protein modification; protein ubiquitination.</text>
</comment>
<dbReference type="GO" id="GO:0061630">
    <property type="term" value="F:ubiquitin protein ligase activity"/>
    <property type="evidence" value="ECO:0007669"/>
    <property type="project" value="UniProtKB-EC"/>
</dbReference>
<keyword evidence="13 17" id="KW-0472">Membrane</keyword>
<evidence type="ECO:0000256" key="2">
    <source>
        <dbReference type="ARBA" id="ARBA00004167"/>
    </source>
</evidence>
<organism evidence="19 20">
    <name type="scientific">Canna indica</name>
    <name type="common">Indian-shot</name>
    <dbReference type="NCBI Taxonomy" id="4628"/>
    <lineage>
        <taxon>Eukaryota</taxon>
        <taxon>Viridiplantae</taxon>
        <taxon>Streptophyta</taxon>
        <taxon>Embryophyta</taxon>
        <taxon>Tracheophyta</taxon>
        <taxon>Spermatophyta</taxon>
        <taxon>Magnoliopsida</taxon>
        <taxon>Liliopsida</taxon>
        <taxon>Zingiberales</taxon>
        <taxon>Cannaceae</taxon>
        <taxon>Canna</taxon>
    </lineage>
</organism>
<sequence>MISPTMDLYRRVLDADEDVYKGTDPPVSAISPPPPPLCPPPSFSFNSGDQSRRNLTNLLLITAACIAAALLLIFTYYAALRRRRRRPLGAVVTGQENDENEEDGASSGDGELLHHVWYIRTVGLDESTIGSIAVMEYRSSDGLLTGTSSCSVCLGEFSDGQRVRLLPKCAHAFHVDCIDTWLRAHVNCPLCRAHIVEPDSAPAASSAATTASGEPVDSDSVSTASPEVPQMGIQPMEEQENARVCTIDIEIRVKEELSSLPESSSSQRQSDLGFRLQPVRRSVSMDTPWMNSYIVTVDPEQRIIDKEGKDANSEEESVPKENYSKEVVDQKDHFSMERSLSSNGRGFFLSRHGRVARIHSLPM</sequence>
<keyword evidence="10" id="KW-0833">Ubl conjugation pathway</keyword>
<reference evidence="19 20" key="1">
    <citation type="submission" date="2023-10" db="EMBL/GenBank/DDBJ databases">
        <title>Chromosome-scale genome assembly provides insights into flower coloration mechanisms of Canna indica.</title>
        <authorList>
            <person name="Li C."/>
        </authorList>
    </citation>
    <scope>NUCLEOTIDE SEQUENCE [LARGE SCALE GENOMIC DNA]</scope>
    <source>
        <tissue evidence="19">Flower</tissue>
    </source>
</reference>
<evidence type="ECO:0000256" key="11">
    <source>
        <dbReference type="ARBA" id="ARBA00022833"/>
    </source>
</evidence>
<dbReference type="PANTHER" id="PTHR46913">
    <property type="entry name" value="RING-H2 FINGER PROTEIN ATL16"/>
    <property type="match status" value="1"/>
</dbReference>
<evidence type="ECO:0000256" key="10">
    <source>
        <dbReference type="ARBA" id="ARBA00022786"/>
    </source>
</evidence>
<keyword evidence="6 17" id="KW-0812">Transmembrane</keyword>
<dbReference type="FunFam" id="3.30.40.10:FF:000285">
    <property type="entry name" value="RING-H2 finger protein ATL43"/>
    <property type="match status" value="1"/>
</dbReference>
<dbReference type="SUPFAM" id="SSF57850">
    <property type="entry name" value="RING/U-box"/>
    <property type="match status" value="1"/>
</dbReference>
<evidence type="ECO:0000256" key="13">
    <source>
        <dbReference type="ARBA" id="ARBA00023136"/>
    </source>
</evidence>
<dbReference type="SMART" id="SM00184">
    <property type="entry name" value="RING"/>
    <property type="match status" value="1"/>
</dbReference>
<comment type="catalytic activity">
    <reaction evidence="1">
        <text>S-ubiquitinyl-[E2 ubiquitin-conjugating enzyme]-L-cysteine + [acceptor protein]-L-lysine = [E2 ubiquitin-conjugating enzyme]-L-cysteine + N(6)-ubiquitinyl-[acceptor protein]-L-lysine.</text>
        <dbReference type="EC" id="2.3.2.27"/>
    </reaction>
</comment>
<keyword evidence="7" id="KW-0479">Metal-binding</keyword>
<dbReference type="InterPro" id="IPR001841">
    <property type="entry name" value="Znf_RING"/>
</dbReference>
<evidence type="ECO:0000259" key="18">
    <source>
        <dbReference type="PROSITE" id="PS50089"/>
    </source>
</evidence>
<dbReference type="Pfam" id="PF13639">
    <property type="entry name" value="zf-RING_2"/>
    <property type="match status" value="1"/>
</dbReference>
<dbReference type="PANTHER" id="PTHR46913:SF19">
    <property type="entry name" value="RING-TYPE E3 UBIQUITIN TRANSFERASE"/>
    <property type="match status" value="1"/>
</dbReference>
<dbReference type="PROSITE" id="PS50089">
    <property type="entry name" value="ZF_RING_2"/>
    <property type="match status" value="1"/>
</dbReference>
<evidence type="ECO:0000256" key="8">
    <source>
        <dbReference type="ARBA" id="ARBA00022729"/>
    </source>
</evidence>
<dbReference type="EMBL" id="CP136891">
    <property type="protein sequence ID" value="WOK96238.1"/>
    <property type="molecule type" value="Genomic_DNA"/>
</dbReference>
<dbReference type="GO" id="GO:0016020">
    <property type="term" value="C:membrane"/>
    <property type="evidence" value="ECO:0007669"/>
    <property type="project" value="UniProtKB-SubCell"/>
</dbReference>
<comment type="similarity">
    <text evidence="14">Belongs to the RING-type zinc finger family. ATL subfamily.</text>
</comment>
<dbReference type="EC" id="2.3.2.27" evidence="4"/>
<keyword evidence="8" id="KW-0732">Signal</keyword>
<evidence type="ECO:0000256" key="9">
    <source>
        <dbReference type="ARBA" id="ARBA00022771"/>
    </source>
</evidence>
<evidence type="ECO:0000256" key="1">
    <source>
        <dbReference type="ARBA" id="ARBA00000900"/>
    </source>
</evidence>
<dbReference type="AlphaFoldDB" id="A0AAQ3JVP3"/>
<evidence type="ECO:0000256" key="3">
    <source>
        <dbReference type="ARBA" id="ARBA00004906"/>
    </source>
</evidence>
<gene>
    <name evidence="19" type="ORF">Cni_G04945</name>
</gene>
<evidence type="ECO:0000256" key="4">
    <source>
        <dbReference type="ARBA" id="ARBA00012483"/>
    </source>
</evidence>
<evidence type="ECO:0000313" key="20">
    <source>
        <dbReference type="Proteomes" id="UP001327560"/>
    </source>
</evidence>
<keyword evidence="12 17" id="KW-1133">Transmembrane helix</keyword>
<keyword evidence="20" id="KW-1185">Reference proteome</keyword>
<evidence type="ECO:0000313" key="19">
    <source>
        <dbReference type="EMBL" id="WOK96238.1"/>
    </source>
</evidence>
<evidence type="ECO:0000256" key="12">
    <source>
        <dbReference type="ARBA" id="ARBA00022989"/>
    </source>
</evidence>
<keyword evidence="5" id="KW-0808">Transferase</keyword>
<dbReference type="InterPro" id="IPR013083">
    <property type="entry name" value="Znf_RING/FYVE/PHD"/>
</dbReference>
<dbReference type="Gene3D" id="3.30.40.10">
    <property type="entry name" value="Zinc/RING finger domain, C3HC4 (zinc finger)"/>
    <property type="match status" value="1"/>
</dbReference>